<evidence type="ECO:0000256" key="4">
    <source>
        <dbReference type="ARBA" id="ARBA00023163"/>
    </source>
</evidence>
<keyword evidence="1" id="KW-0678">Repressor</keyword>
<dbReference type="AlphaFoldDB" id="A0A8J3WFZ7"/>
<dbReference type="SUPFAM" id="SSF46955">
    <property type="entry name" value="Putative DNA-binding domain"/>
    <property type="match status" value="1"/>
</dbReference>
<comment type="caution">
    <text evidence="6">The sequence shown here is derived from an EMBL/GenBank/DDBJ whole genome shotgun (WGS) entry which is preliminary data.</text>
</comment>
<gene>
    <name evidence="6" type="ORF">Pro02_56950</name>
</gene>
<organism evidence="6 7">
    <name type="scientific">Planobispora rosea</name>
    <dbReference type="NCBI Taxonomy" id="35762"/>
    <lineage>
        <taxon>Bacteria</taxon>
        <taxon>Bacillati</taxon>
        <taxon>Actinomycetota</taxon>
        <taxon>Actinomycetes</taxon>
        <taxon>Streptosporangiales</taxon>
        <taxon>Streptosporangiaceae</taxon>
        <taxon>Planobispora</taxon>
    </lineage>
</organism>
<protein>
    <recommendedName>
        <fullName evidence="5">HTH merR-type domain-containing protein</fullName>
    </recommendedName>
</protein>
<dbReference type="InterPro" id="IPR047057">
    <property type="entry name" value="MerR_fam"/>
</dbReference>
<evidence type="ECO:0000256" key="3">
    <source>
        <dbReference type="ARBA" id="ARBA00023125"/>
    </source>
</evidence>
<dbReference type="Proteomes" id="UP000655044">
    <property type="component" value="Unassembled WGS sequence"/>
</dbReference>
<evidence type="ECO:0000256" key="2">
    <source>
        <dbReference type="ARBA" id="ARBA00023015"/>
    </source>
</evidence>
<dbReference type="PROSITE" id="PS50937">
    <property type="entry name" value="HTH_MERR_2"/>
    <property type="match status" value="1"/>
</dbReference>
<keyword evidence="7" id="KW-1185">Reference proteome</keyword>
<keyword evidence="4" id="KW-0804">Transcription</keyword>
<dbReference type="InterPro" id="IPR000551">
    <property type="entry name" value="MerR-type_HTH_dom"/>
</dbReference>
<dbReference type="InterPro" id="IPR009061">
    <property type="entry name" value="DNA-bd_dom_put_sf"/>
</dbReference>
<sequence>MGMSPRNIRAHQSRGLLQPPLRRGRVAVYDSGHVRRLEAIKALQRQGYNLAAIEVFLGLRADQDHDALAELVRQLGTARPAILRTLLAHGLVARDGPVLRVLRPKPLRAALGLRDYGLSPLAALQLLAELLDTVSGLAAQLMSDVERRATVLRDPAAAPPPLLAPEDFGLLLAEALRTVTETTARDLVS</sequence>
<dbReference type="GO" id="GO:0003677">
    <property type="term" value="F:DNA binding"/>
    <property type="evidence" value="ECO:0007669"/>
    <property type="project" value="UniProtKB-KW"/>
</dbReference>
<dbReference type="GO" id="GO:0003700">
    <property type="term" value="F:DNA-binding transcription factor activity"/>
    <property type="evidence" value="ECO:0007669"/>
    <property type="project" value="InterPro"/>
</dbReference>
<evidence type="ECO:0000313" key="6">
    <source>
        <dbReference type="EMBL" id="GIH87287.1"/>
    </source>
</evidence>
<dbReference type="PANTHER" id="PTHR30204:SF69">
    <property type="entry name" value="MERR-FAMILY TRANSCRIPTIONAL REGULATOR"/>
    <property type="match status" value="1"/>
</dbReference>
<dbReference type="PANTHER" id="PTHR30204">
    <property type="entry name" value="REDOX-CYCLING DRUG-SENSING TRANSCRIPTIONAL ACTIVATOR SOXR"/>
    <property type="match status" value="1"/>
</dbReference>
<name>A0A8J3WFZ7_PLARO</name>
<evidence type="ECO:0000259" key="5">
    <source>
        <dbReference type="PROSITE" id="PS50937"/>
    </source>
</evidence>
<dbReference type="EMBL" id="BOOI01000057">
    <property type="protein sequence ID" value="GIH87287.1"/>
    <property type="molecule type" value="Genomic_DNA"/>
</dbReference>
<evidence type="ECO:0000256" key="1">
    <source>
        <dbReference type="ARBA" id="ARBA00022491"/>
    </source>
</evidence>
<proteinExistence type="predicted"/>
<reference evidence="6" key="1">
    <citation type="submission" date="2021-01" db="EMBL/GenBank/DDBJ databases">
        <title>Whole genome shotgun sequence of Planobispora rosea NBRC 15558.</title>
        <authorList>
            <person name="Komaki H."/>
            <person name="Tamura T."/>
        </authorList>
    </citation>
    <scope>NUCLEOTIDE SEQUENCE</scope>
    <source>
        <strain evidence="6">NBRC 15558</strain>
    </source>
</reference>
<keyword evidence="2" id="KW-0805">Transcription regulation</keyword>
<dbReference type="SMART" id="SM00422">
    <property type="entry name" value="HTH_MERR"/>
    <property type="match status" value="1"/>
</dbReference>
<accession>A0A8J3WFZ7</accession>
<keyword evidence="3" id="KW-0238">DNA-binding</keyword>
<evidence type="ECO:0000313" key="7">
    <source>
        <dbReference type="Proteomes" id="UP000655044"/>
    </source>
</evidence>
<dbReference type="Pfam" id="PF13411">
    <property type="entry name" value="MerR_1"/>
    <property type="match status" value="1"/>
</dbReference>
<dbReference type="Gene3D" id="1.10.1660.10">
    <property type="match status" value="1"/>
</dbReference>
<feature type="domain" description="HTH merR-type" evidence="5">
    <location>
        <begin position="1"/>
        <end position="59"/>
    </location>
</feature>